<organism evidence="2 3">
    <name type="scientific">Ensete ventricosum</name>
    <name type="common">Abyssinian banana</name>
    <name type="synonym">Musa ensete</name>
    <dbReference type="NCBI Taxonomy" id="4639"/>
    <lineage>
        <taxon>Eukaryota</taxon>
        <taxon>Viridiplantae</taxon>
        <taxon>Streptophyta</taxon>
        <taxon>Embryophyta</taxon>
        <taxon>Tracheophyta</taxon>
        <taxon>Spermatophyta</taxon>
        <taxon>Magnoliopsida</taxon>
        <taxon>Liliopsida</taxon>
        <taxon>Zingiberales</taxon>
        <taxon>Musaceae</taxon>
        <taxon>Ensete</taxon>
    </lineage>
</organism>
<dbReference type="AlphaFoldDB" id="A0A427AIP0"/>
<accession>A0A427AIP0</accession>
<sequence>MKSGGSGTMAPSMANASPTVELVVFMAEKHPRTDEDTKLRKRSKRTASEQLAGATESTTKAPTEKGRERLGREKSRSRLRKSLSEGTPLGICVKWKTGQGRTASREFEPGLEKMVHISYEFGYRMALKRFQAKHLEAEVETDPFAKCPKDDNVTIDL</sequence>
<gene>
    <name evidence="2" type="ORF">B296_00012802</name>
</gene>
<dbReference type="Proteomes" id="UP000287651">
    <property type="component" value="Unassembled WGS sequence"/>
</dbReference>
<evidence type="ECO:0000256" key="1">
    <source>
        <dbReference type="SAM" id="MobiDB-lite"/>
    </source>
</evidence>
<reference evidence="2 3" key="1">
    <citation type="journal article" date="2014" name="Agronomy (Basel)">
        <title>A Draft Genome Sequence for Ensete ventricosum, the Drought-Tolerant Tree Against Hunger.</title>
        <authorList>
            <person name="Harrison J."/>
            <person name="Moore K.A."/>
            <person name="Paszkiewicz K."/>
            <person name="Jones T."/>
            <person name="Grant M."/>
            <person name="Ambacheew D."/>
            <person name="Muzemil S."/>
            <person name="Studholme D.J."/>
        </authorList>
    </citation>
    <scope>NUCLEOTIDE SEQUENCE [LARGE SCALE GENOMIC DNA]</scope>
</reference>
<proteinExistence type="predicted"/>
<evidence type="ECO:0000313" key="2">
    <source>
        <dbReference type="EMBL" id="RRT76128.1"/>
    </source>
</evidence>
<feature type="region of interest" description="Disordered" evidence="1">
    <location>
        <begin position="23"/>
        <end position="83"/>
    </location>
</feature>
<comment type="caution">
    <text evidence="2">The sequence shown here is derived from an EMBL/GenBank/DDBJ whole genome shotgun (WGS) entry which is preliminary data.</text>
</comment>
<dbReference type="EMBL" id="AMZH03002283">
    <property type="protein sequence ID" value="RRT76128.1"/>
    <property type="molecule type" value="Genomic_DNA"/>
</dbReference>
<evidence type="ECO:0000313" key="3">
    <source>
        <dbReference type="Proteomes" id="UP000287651"/>
    </source>
</evidence>
<feature type="compositionally biased region" description="Basic and acidic residues" evidence="1">
    <location>
        <begin position="62"/>
        <end position="76"/>
    </location>
</feature>
<name>A0A427AIP0_ENSVE</name>
<feature type="compositionally biased region" description="Basic and acidic residues" evidence="1">
    <location>
        <begin position="27"/>
        <end position="38"/>
    </location>
</feature>
<protein>
    <submittedName>
        <fullName evidence="2">Uncharacterized protein</fullName>
    </submittedName>
</protein>